<keyword evidence="1" id="KW-1133">Transmembrane helix</keyword>
<keyword evidence="1" id="KW-0472">Membrane</keyword>
<evidence type="ECO:0000256" key="1">
    <source>
        <dbReference type="SAM" id="Phobius"/>
    </source>
</evidence>
<accession>A0A2U1B3Z7</accession>
<protein>
    <submittedName>
        <fullName evidence="4">FHA domain-containing protein</fullName>
    </submittedName>
</protein>
<dbReference type="CDD" id="cd00060">
    <property type="entry name" value="FHA"/>
    <property type="match status" value="1"/>
</dbReference>
<dbReference type="AlphaFoldDB" id="A0A2U1B3Z7"/>
<reference evidence="4 5" key="1">
    <citation type="submission" date="2018-04" db="EMBL/GenBank/DDBJ databases">
        <title>Genomic Encyclopedia of Type Strains, Phase IV (KMG-IV): sequencing the most valuable type-strain genomes for metagenomic binning, comparative biology and taxonomic classification.</title>
        <authorList>
            <person name="Goeker M."/>
        </authorList>
    </citation>
    <scope>NUCLEOTIDE SEQUENCE [LARGE SCALE GENOMIC DNA]</scope>
    <source>
        <strain evidence="4 5">DSM 14823</strain>
    </source>
</reference>
<comment type="caution">
    <text evidence="4">The sequence shown here is derived from an EMBL/GenBank/DDBJ whole genome shotgun (WGS) entry which is preliminary data.</text>
</comment>
<organism evidence="4 5">
    <name type="scientific">Victivallis vadensis</name>
    <dbReference type="NCBI Taxonomy" id="172901"/>
    <lineage>
        <taxon>Bacteria</taxon>
        <taxon>Pseudomonadati</taxon>
        <taxon>Lentisphaerota</taxon>
        <taxon>Lentisphaeria</taxon>
        <taxon>Victivallales</taxon>
        <taxon>Victivallaceae</taxon>
        <taxon>Victivallis</taxon>
    </lineage>
</organism>
<dbReference type="Proteomes" id="UP000245959">
    <property type="component" value="Unassembled WGS sequence"/>
</dbReference>
<keyword evidence="1" id="KW-0812">Transmembrane</keyword>
<feature type="domain" description="FHA" evidence="2">
    <location>
        <begin position="26"/>
        <end position="79"/>
    </location>
</feature>
<evidence type="ECO:0000313" key="5">
    <source>
        <dbReference type="Proteomes" id="UP000245959"/>
    </source>
</evidence>
<dbReference type="SUPFAM" id="SSF49879">
    <property type="entry name" value="SMAD/FHA domain"/>
    <property type="match status" value="1"/>
</dbReference>
<evidence type="ECO:0000313" key="3">
    <source>
        <dbReference type="EMBL" id="NMD89239.1"/>
    </source>
</evidence>
<dbReference type="GeneID" id="78294865"/>
<dbReference type="InterPro" id="IPR008984">
    <property type="entry name" value="SMAD_FHA_dom_sf"/>
</dbReference>
<sequence>MADNPKLTVLFEKLRGKTFEIDKDEMSIGRRDSNDICIKDSSLSGHHADIFRREVDGKTVYVLRDNDSTNGTRINNVAVTGEQTLKNSDLILFGGVEVLFDSNEETDNSGFTQTHTIDISSIDSNISTVPALSNMNPFAKQEAKRHAMVQMALIGVLGLVGLGLVGLVVWLVIRMMSI</sequence>
<dbReference type="InterPro" id="IPR000253">
    <property type="entry name" value="FHA_dom"/>
</dbReference>
<dbReference type="EMBL" id="JABAEW010000091">
    <property type="protein sequence ID" value="NMD89239.1"/>
    <property type="molecule type" value="Genomic_DNA"/>
</dbReference>
<evidence type="ECO:0000313" key="6">
    <source>
        <dbReference type="Proteomes" id="UP000576225"/>
    </source>
</evidence>
<dbReference type="Gene3D" id="2.60.200.20">
    <property type="match status" value="1"/>
</dbReference>
<dbReference type="PROSITE" id="PS50006">
    <property type="entry name" value="FHA_DOMAIN"/>
    <property type="match status" value="1"/>
</dbReference>
<dbReference type="InterPro" id="IPR050923">
    <property type="entry name" value="Cell_Proc_Reg/RNA_Proc"/>
</dbReference>
<gene>
    <name evidence="4" type="ORF">C8D82_10963</name>
    <name evidence="3" type="ORF">HF882_21880</name>
</gene>
<dbReference type="OrthoDB" id="151099at2"/>
<dbReference type="Pfam" id="PF00498">
    <property type="entry name" value="FHA"/>
    <property type="match status" value="1"/>
</dbReference>
<dbReference type="SMART" id="SM00240">
    <property type="entry name" value="FHA"/>
    <property type="match status" value="1"/>
</dbReference>
<dbReference type="RefSeq" id="WP_116883559.1">
    <property type="nucleotide sequence ID" value="NZ_CAJKCJ010000093.1"/>
</dbReference>
<reference evidence="3 6" key="2">
    <citation type="submission" date="2020-04" db="EMBL/GenBank/DDBJ databases">
        <authorList>
            <person name="Hitch T.C.A."/>
            <person name="Wylensek D."/>
            <person name="Clavel T."/>
        </authorList>
    </citation>
    <scope>NUCLEOTIDE SEQUENCE [LARGE SCALE GENOMIC DNA]</scope>
    <source>
        <strain evidence="3 6">COR2-253-APC-1A</strain>
    </source>
</reference>
<name>A0A2U1B3Z7_9BACT</name>
<evidence type="ECO:0000313" key="4">
    <source>
        <dbReference type="EMBL" id="PVY43378.1"/>
    </source>
</evidence>
<feature type="transmembrane region" description="Helical" evidence="1">
    <location>
        <begin position="151"/>
        <end position="173"/>
    </location>
</feature>
<keyword evidence="5" id="KW-1185">Reference proteome</keyword>
<dbReference type="PANTHER" id="PTHR23308">
    <property type="entry name" value="NUCLEAR INHIBITOR OF PROTEIN PHOSPHATASE-1"/>
    <property type="match status" value="1"/>
</dbReference>
<dbReference type="Proteomes" id="UP000576225">
    <property type="component" value="Unassembled WGS sequence"/>
</dbReference>
<evidence type="ECO:0000259" key="2">
    <source>
        <dbReference type="PROSITE" id="PS50006"/>
    </source>
</evidence>
<proteinExistence type="predicted"/>
<dbReference type="EMBL" id="QEKH01000009">
    <property type="protein sequence ID" value="PVY43378.1"/>
    <property type="molecule type" value="Genomic_DNA"/>
</dbReference>